<sequence length="502" mass="55248">MNQSYDCINGDATDVLSYVKLRGGKTFLLGTLKCKAMLEWLHGRFEAASTKLHSLTTRQLFYGMLLGFSLSVTSTSLALYFQERKRNRIQSQFEARPIELRSDEVVDGVTGLIGNTPLVRINSLSNALGIEILGKAEFLNPGGSVKDRVALRMIEDAERQGLLYPHTGSRIFEGTVGSTGISIATIARARGYEATIIMPDDVAEEKVKALLSLGAEVERVRPASIIDKKQNLARHRAEHFGQDNLHHPARLRATSFSVVVTTTAADLIAPEHGPVTANDEHELRTKPRGFFADQFENKSNYDAHYDGTGPEIWRQTSGRVDAFVSGAGTGGTISGTGQYLKSMNEDVLVVLSDPEGSGLYNKIKFGVMFDMKEAEGTKRRHQVDTVVEGIGINRLTRNMQFGLPLISDAFRISDAEAVAMSRYLVQNDGLFLGSSSACNLVACIKLAKKMGWKEGQRIVTILCDSGSRHYSKFWNDDYLHRANIPINTKIIDDLLASTPIEA</sequence>
<keyword evidence="2" id="KW-1185">Reference proteome</keyword>
<dbReference type="EMBL" id="MU274937">
    <property type="protein sequence ID" value="KAI0084921.1"/>
    <property type="molecule type" value="Genomic_DNA"/>
</dbReference>
<reference evidence="1" key="1">
    <citation type="journal article" date="2021" name="Environ. Microbiol.">
        <title>Gene family expansions and transcriptome signatures uncover fungal adaptations to wood decay.</title>
        <authorList>
            <person name="Hage H."/>
            <person name="Miyauchi S."/>
            <person name="Viragh M."/>
            <person name="Drula E."/>
            <person name="Min B."/>
            <person name="Chaduli D."/>
            <person name="Navarro D."/>
            <person name="Favel A."/>
            <person name="Norest M."/>
            <person name="Lesage-Meessen L."/>
            <person name="Balint B."/>
            <person name="Merenyi Z."/>
            <person name="de Eugenio L."/>
            <person name="Morin E."/>
            <person name="Martinez A.T."/>
            <person name="Baldrian P."/>
            <person name="Stursova M."/>
            <person name="Martinez M.J."/>
            <person name="Novotny C."/>
            <person name="Magnuson J.K."/>
            <person name="Spatafora J.W."/>
            <person name="Maurice S."/>
            <person name="Pangilinan J."/>
            <person name="Andreopoulos W."/>
            <person name="LaButti K."/>
            <person name="Hundley H."/>
            <person name="Na H."/>
            <person name="Kuo A."/>
            <person name="Barry K."/>
            <person name="Lipzen A."/>
            <person name="Henrissat B."/>
            <person name="Riley R."/>
            <person name="Ahrendt S."/>
            <person name="Nagy L.G."/>
            <person name="Grigoriev I.V."/>
            <person name="Martin F."/>
            <person name="Rosso M.N."/>
        </authorList>
    </citation>
    <scope>NUCLEOTIDE SEQUENCE</scope>
    <source>
        <strain evidence="1">CBS 384.51</strain>
    </source>
</reference>
<evidence type="ECO:0000313" key="2">
    <source>
        <dbReference type="Proteomes" id="UP001055072"/>
    </source>
</evidence>
<evidence type="ECO:0000313" key="1">
    <source>
        <dbReference type="EMBL" id="KAI0084921.1"/>
    </source>
</evidence>
<protein>
    <submittedName>
        <fullName evidence="1">PALP-domain-containing protein</fullName>
    </submittedName>
</protein>
<dbReference type="Proteomes" id="UP001055072">
    <property type="component" value="Unassembled WGS sequence"/>
</dbReference>
<accession>A0ACB8TSA2</accession>
<proteinExistence type="predicted"/>
<comment type="caution">
    <text evidence="1">The sequence shown here is derived from an EMBL/GenBank/DDBJ whole genome shotgun (WGS) entry which is preliminary data.</text>
</comment>
<organism evidence="1 2">
    <name type="scientific">Irpex rosettiformis</name>
    <dbReference type="NCBI Taxonomy" id="378272"/>
    <lineage>
        <taxon>Eukaryota</taxon>
        <taxon>Fungi</taxon>
        <taxon>Dikarya</taxon>
        <taxon>Basidiomycota</taxon>
        <taxon>Agaricomycotina</taxon>
        <taxon>Agaricomycetes</taxon>
        <taxon>Polyporales</taxon>
        <taxon>Irpicaceae</taxon>
        <taxon>Irpex</taxon>
    </lineage>
</organism>
<name>A0ACB8TSA2_9APHY</name>
<gene>
    <name evidence="1" type="ORF">BDY19DRAFT_909510</name>
</gene>